<feature type="domain" description="Cyclic nucleotide-binding" evidence="2">
    <location>
        <begin position="385"/>
        <end position="527"/>
    </location>
</feature>
<feature type="compositionally biased region" description="Basic and acidic residues" evidence="1">
    <location>
        <begin position="583"/>
        <end position="593"/>
    </location>
</feature>
<dbReference type="GO" id="GO:0005952">
    <property type="term" value="C:cAMP-dependent protein kinase complex"/>
    <property type="evidence" value="ECO:0007669"/>
    <property type="project" value="InterPro"/>
</dbReference>
<dbReference type="InterPro" id="IPR000626">
    <property type="entry name" value="Ubiquitin-like_dom"/>
</dbReference>
<dbReference type="GO" id="GO:0005829">
    <property type="term" value="C:cytosol"/>
    <property type="evidence" value="ECO:0007669"/>
    <property type="project" value="TreeGrafter"/>
</dbReference>
<dbReference type="Pfam" id="PF00027">
    <property type="entry name" value="cNMP_binding"/>
    <property type="match status" value="1"/>
</dbReference>
<feature type="region of interest" description="Disordered" evidence="1">
    <location>
        <begin position="566"/>
        <end position="603"/>
    </location>
</feature>
<feature type="domain" description="Cyclic nucleotide-binding" evidence="2">
    <location>
        <begin position="270"/>
        <end position="382"/>
    </location>
</feature>
<organism evidence="4 5">
    <name type="scientific">Aphanomyces euteiches</name>
    <dbReference type="NCBI Taxonomy" id="100861"/>
    <lineage>
        <taxon>Eukaryota</taxon>
        <taxon>Sar</taxon>
        <taxon>Stramenopiles</taxon>
        <taxon>Oomycota</taxon>
        <taxon>Saprolegniomycetes</taxon>
        <taxon>Saprolegniales</taxon>
        <taxon>Verrucalvaceae</taxon>
        <taxon>Aphanomyces</taxon>
    </lineage>
</organism>
<dbReference type="Proteomes" id="UP000481153">
    <property type="component" value="Unassembled WGS sequence"/>
</dbReference>
<dbReference type="CDD" id="cd00038">
    <property type="entry name" value="CAP_ED"/>
    <property type="match status" value="2"/>
</dbReference>
<dbReference type="VEuPathDB" id="FungiDB:AeMF1_009728"/>
<evidence type="ECO:0000259" key="3">
    <source>
        <dbReference type="PROSITE" id="PS50053"/>
    </source>
</evidence>
<reference evidence="4 5" key="1">
    <citation type="submission" date="2019-07" db="EMBL/GenBank/DDBJ databases">
        <title>Genomics analysis of Aphanomyces spp. identifies a new class of oomycete effector associated with host adaptation.</title>
        <authorList>
            <person name="Gaulin E."/>
        </authorList>
    </citation>
    <scope>NUCLEOTIDE SEQUENCE [LARGE SCALE GENOMIC DNA]</scope>
    <source>
        <strain evidence="4 5">ATCC 201684</strain>
    </source>
</reference>
<dbReference type="GO" id="GO:0034236">
    <property type="term" value="F:protein kinase A catalytic subunit binding"/>
    <property type="evidence" value="ECO:0007669"/>
    <property type="project" value="TreeGrafter"/>
</dbReference>
<keyword evidence="5" id="KW-1185">Reference proteome</keyword>
<dbReference type="EMBL" id="VJMJ01000193">
    <property type="protein sequence ID" value="KAF0727561.1"/>
    <property type="molecule type" value="Genomic_DNA"/>
</dbReference>
<dbReference type="InterPro" id="IPR029071">
    <property type="entry name" value="Ubiquitin-like_domsf"/>
</dbReference>
<dbReference type="AlphaFoldDB" id="A0A6G0WJY5"/>
<sequence>MQALTMDFALPATSLASPNRAGGLHNKEPTSRGLHFFHTMSLGSTTITDTFQVQIQMGNPSGQADRYERLHVAEYLTVSNVKVLIFREFGIPYEEQILFNHGTLLEDSAELGALNIHRGSTLYLVRQKRYRSIGTLQTTIKTLVLNPTATDGYELVDIPAPLPPFHLVIKRIVFAISYLRLLDRLQQPHTRNIIWTTRHVPSVQHQRARRYVPTSAKVKLAQDAEAALVALRTSLVISTELRSQSDMRAIKKWLGTVKYFVDAKVPDTSLLDVARHITYASFDAGDFVFRQGDSGDLFYIILKGSVSIAGHGLGLITTLQTGQCFGEVGLFKHSTGQRSASAIVNFDTPTTELCCISRDVYNRSVAQHKVDMLVEYEKLLAECPQFATLTKETLTHLAYAAESIAVEPGVKFLHTGTRIEHLYLLARGEFKITASTVVSVPVDDDDEDDAMDETRLVEKRATVMTLRRAPSLFGHEACTTAKSPLSQYDVQAVGQCLVLAFSRTTLRRFISSNDAIMREVLVDFDKRNADLNQRLDKLAVHVVKEEPSTDTEMAALDTFFAQTLSRQHESPTGAAQPATLLSPRKETSARKESLATPSSPKQATGFTTAFATMYRDHFHATLPHGDLLTYEQQVHYASKPSESLSKEEQMVKMNCLIDGLRRMQPVDVQLVNVVHHGGVDQYCFI</sequence>
<feature type="domain" description="Ubiquitin-like" evidence="3">
    <location>
        <begin position="53"/>
        <end position="129"/>
    </location>
</feature>
<dbReference type="InterPro" id="IPR000595">
    <property type="entry name" value="cNMP-bd_dom"/>
</dbReference>
<dbReference type="GO" id="GO:0004862">
    <property type="term" value="F:cAMP-dependent protein kinase inhibitor activity"/>
    <property type="evidence" value="ECO:0007669"/>
    <property type="project" value="TreeGrafter"/>
</dbReference>
<dbReference type="Gene3D" id="3.10.20.90">
    <property type="entry name" value="Phosphatidylinositol 3-kinase Catalytic Subunit, Chain A, domain 1"/>
    <property type="match status" value="1"/>
</dbReference>
<dbReference type="PROSITE" id="PS50042">
    <property type="entry name" value="CNMP_BINDING_3"/>
    <property type="match status" value="2"/>
</dbReference>
<dbReference type="InterPro" id="IPR018490">
    <property type="entry name" value="cNMP-bd_dom_sf"/>
</dbReference>
<dbReference type="InterPro" id="IPR050503">
    <property type="entry name" value="cAMP-dep_PK_reg_su-like"/>
</dbReference>
<dbReference type="CDD" id="cd17039">
    <property type="entry name" value="Ubl_ubiquitin_like"/>
    <property type="match status" value="1"/>
</dbReference>
<dbReference type="SUPFAM" id="SSF54236">
    <property type="entry name" value="Ubiquitin-like"/>
    <property type="match status" value="1"/>
</dbReference>
<dbReference type="SUPFAM" id="SSF51206">
    <property type="entry name" value="cAMP-binding domain-like"/>
    <property type="match status" value="2"/>
</dbReference>
<accession>A0A6G0WJY5</accession>
<proteinExistence type="predicted"/>
<evidence type="ECO:0000259" key="2">
    <source>
        <dbReference type="PROSITE" id="PS50042"/>
    </source>
</evidence>
<dbReference type="Pfam" id="PF00240">
    <property type="entry name" value="ubiquitin"/>
    <property type="match status" value="1"/>
</dbReference>
<dbReference type="PROSITE" id="PS00889">
    <property type="entry name" value="CNMP_BINDING_2"/>
    <property type="match status" value="1"/>
</dbReference>
<dbReference type="SMART" id="SM00100">
    <property type="entry name" value="cNMP"/>
    <property type="match status" value="2"/>
</dbReference>
<evidence type="ECO:0000313" key="5">
    <source>
        <dbReference type="Proteomes" id="UP000481153"/>
    </source>
</evidence>
<dbReference type="InterPro" id="IPR018488">
    <property type="entry name" value="cNMP-bd_CS"/>
</dbReference>
<name>A0A6G0WJY5_9STRA</name>
<comment type="caution">
    <text evidence="4">The sequence shown here is derived from an EMBL/GenBank/DDBJ whole genome shotgun (WGS) entry which is preliminary data.</text>
</comment>
<evidence type="ECO:0000313" key="4">
    <source>
        <dbReference type="EMBL" id="KAF0727561.1"/>
    </source>
</evidence>
<dbReference type="Gene3D" id="2.60.120.10">
    <property type="entry name" value="Jelly Rolls"/>
    <property type="match status" value="2"/>
</dbReference>
<dbReference type="GO" id="GO:0030552">
    <property type="term" value="F:cAMP binding"/>
    <property type="evidence" value="ECO:0007669"/>
    <property type="project" value="TreeGrafter"/>
</dbReference>
<dbReference type="PANTHER" id="PTHR11635:SF166">
    <property type="entry name" value="CYCLIC NUCLEOTIDE-BINDING DOMAIN-CONTAINING PROTEIN"/>
    <property type="match status" value="1"/>
</dbReference>
<evidence type="ECO:0008006" key="6">
    <source>
        <dbReference type="Google" id="ProtNLM"/>
    </source>
</evidence>
<protein>
    <recommendedName>
        <fullName evidence="6">Cyclic nucleotide-binding domain-containing protein</fullName>
    </recommendedName>
</protein>
<dbReference type="InterPro" id="IPR014710">
    <property type="entry name" value="RmlC-like_jellyroll"/>
</dbReference>
<dbReference type="PANTHER" id="PTHR11635">
    <property type="entry name" value="CAMP-DEPENDENT PROTEIN KINASE REGULATORY CHAIN"/>
    <property type="match status" value="1"/>
</dbReference>
<evidence type="ECO:0000256" key="1">
    <source>
        <dbReference type="SAM" id="MobiDB-lite"/>
    </source>
</evidence>
<dbReference type="PROSITE" id="PS50053">
    <property type="entry name" value="UBIQUITIN_2"/>
    <property type="match status" value="1"/>
</dbReference>
<gene>
    <name evidence="4" type="ORF">Ae201684_014389</name>
</gene>